<dbReference type="SUPFAM" id="SSF53613">
    <property type="entry name" value="Ribokinase-like"/>
    <property type="match status" value="2"/>
</dbReference>
<evidence type="ECO:0000256" key="1">
    <source>
        <dbReference type="ARBA" id="ARBA00022679"/>
    </source>
</evidence>
<evidence type="ECO:0000313" key="4">
    <source>
        <dbReference type="EMBL" id="VDL76974.1"/>
    </source>
</evidence>
<dbReference type="STRING" id="27835.A0A0N4YAG9"/>
<reference evidence="6" key="1">
    <citation type="submission" date="2017-02" db="UniProtKB">
        <authorList>
            <consortium name="WormBaseParasite"/>
        </authorList>
    </citation>
    <scope>IDENTIFICATION</scope>
</reference>
<dbReference type="Pfam" id="PF00294">
    <property type="entry name" value="PfkB"/>
    <property type="match status" value="2"/>
</dbReference>
<feature type="domain" description="Carbohydrate kinase PfkB" evidence="3">
    <location>
        <begin position="86"/>
        <end position="238"/>
    </location>
</feature>
<reference evidence="4 5" key="2">
    <citation type="submission" date="2018-11" db="EMBL/GenBank/DDBJ databases">
        <authorList>
            <consortium name="Pathogen Informatics"/>
        </authorList>
    </citation>
    <scope>NUCLEOTIDE SEQUENCE [LARGE SCALE GENOMIC DNA]</scope>
</reference>
<dbReference type="InterPro" id="IPR011611">
    <property type="entry name" value="PfkB_dom"/>
</dbReference>
<evidence type="ECO:0000313" key="6">
    <source>
        <dbReference type="WBParaSite" id="NBR_0001338401-mRNA-1"/>
    </source>
</evidence>
<proteinExistence type="predicted"/>
<dbReference type="AlphaFoldDB" id="A0A0N4YAG9"/>
<keyword evidence="5" id="KW-1185">Reference proteome</keyword>
<keyword evidence="2" id="KW-0418">Kinase</keyword>
<dbReference type="PANTHER" id="PTHR10584:SF166">
    <property type="entry name" value="RIBOKINASE"/>
    <property type="match status" value="1"/>
</dbReference>
<evidence type="ECO:0000259" key="3">
    <source>
        <dbReference type="Pfam" id="PF00294"/>
    </source>
</evidence>
<dbReference type="GO" id="GO:0016301">
    <property type="term" value="F:kinase activity"/>
    <property type="evidence" value="ECO:0007669"/>
    <property type="project" value="UniProtKB-KW"/>
</dbReference>
<dbReference type="GO" id="GO:0006796">
    <property type="term" value="P:phosphate-containing compound metabolic process"/>
    <property type="evidence" value="ECO:0007669"/>
    <property type="project" value="UniProtKB-ARBA"/>
</dbReference>
<dbReference type="EMBL" id="UYSL01021023">
    <property type="protein sequence ID" value="VDL76974.1"/>
    <property type="molecule type" value="Genomic_DNA"/>
</dbReference>
<name>A0A0N4YAG9_NIPBR</name>
<organism evidence="6">
    <name type="scientific">Nippostrongylus brasiliensis</name>
    <name type="common">Rat hookworm</name>
    <dbReference type="NCBI Taxonomy" id="27835"/>
    <lineage>
        <taxon>Eukaryota</taxon>
        <taxon>Metazoa</taxon>
        <taxon>Ecdysozoa</taxon>
        <taxon>Nematoda</taxon>
        <taxon>Chromadorea</taxon>
        <taxon>Rhabditida</taxon>
        <taxon>Rhabditina</taxon>
        <taxon>Rhabditomorpha</taxon>
        <taxon>Strongyloidea</taxon>
        <taxon>Heligmosomidae</taxon>
        <taxon>Nippostrongylus</taxon>
    </lineage>
</organism>
<dbReference type="PRINTS" id="PR00990">
    <property type="entry name" value="RIBOKINASE"/>
</dbReference>
<feature type="domain" description="Carbohydrate kinase PfkB" evidence="3">
    <location>
        <begin position="5"/>
        <end position="61"/>
    </location>
</feature>
<evidence type="ECO:0000256" key="2">
    <source>
        <dbReference type="ARBA" id="ARBA00022777"/>
    </source>
</evidence>
<keyword evidence="1" id="KW-0808">Transferase</keyword>
<protein>
    <submittedName>
        <fullName evidence="6">Ribokinase (inferred by orthology to a human protein)</fullName>
    </submittedName>
</protein>
<dbReference type="WBParaSite" id="NBR_0001338401-mRNA-1">
    <property type="protein sequence ID" value="NBR_0001338401-mRNA-1"/>
    <property type="gene ID" value="NBR_0001338401"/>
</dbReference>
<dbReference type="Gene3D" id="3.40.1190.20">
    <property type="match status" value="2"/>
</dbReference>
<dbReference type="Proteomes" id="UP000271162">
    <property type="component" value="Unassembled WGS sequence"/>
</dbReference>
<dbReference type="GO" id="GO:0005829">
    <property type="term" value="C:cytosol"/>
    <property type="evidence" value="ECO:0007669"/>
    <property type="project" value="TreeGrafter"/>
</dbReference>
<dbReference type="InterPro" id="IPR002139">
    <property type="entry name" value="Ribo/fructo_kinase"/>
</dbReference>
<sequence length="243" mass="25877">MTDSKKIVIFGSVVQDLISYTDVFPRPGESVRGNSFLMGSGGKGANQAVAAARLGADVQLIARKFLSNMTKVTGQPIQARTMTDSRKIVIFGSVVQDLISYTDVFPRPGESVRGNSFLMGSGGKGANQAVAAARLGADVQLIARVGNDTFGRSNIEDLRQSGVDVSQMEQSDTSHTGTATITVNAQGENCIVVTLGANMELDEESAERHEETISNAAMVMTQAEVSRKGNRRVFEIAKKCNGQ</sequence>
<evidence type="ECO:0000313" key="5">
    <source>
        <dbReference type="Proteomes" id="UP000271162"/>
    </source>
</evidence>
<gene>
    <name evidence="4" type="ORF">NBR_LOCUS13385</name>
</gene>
<accession>A0A0N4YAG9</accession>
<dbReference type="PANTHER" id="PTHR10584">
    <property type="entry name" value="SUGAR KINASE"/>
    <property type="match status" value="1"/>
</dbReference>
<dbReference type="InterPro" id="IPR029056">
    <property type="entry name" value="Ribokinase-like"/>
</dbReference>